<dbReference type="HOGENOM" id="CLU_030198_0_0_1"/>
<evidence type="ECO:0000313" key="3">
    <source>
        <dbReference type="EMBL" id="KIJ13119.1"/>
    </source>
</evidence>
<sequence>MGKEKLTLSEKTKAIRAKQTADSEMETLRSDPAPRPPRQAKVDAMQKKVWMTLEPKSRKRAASSVAGTDKVKQVKLNVKVLRKPAAQDAEDVKVLRKPAARDAEAAPTHITRKANAIEHDSDGTANLSAEDGENIQLEGLSQDEDMGDDNLERIQHNVHKMKVALDAERPQFVNTTHHRDSSGTQVSSRKKANPCHSTSDSESTSDRLFAAKPSRVIATTSSHYARPSSSPTGMDDSDNDNDCIDTPPSSTLSRIKNHTTGSVQAHRKRVLTKREQRIKLEQVSVADEGLGAESDRSSKDTGPQVKHSRRQRPNHTWDPTTHLVFSENGKVNLNDQQPHIGALLRRVIKMTHIHLVFENSYLVDPVSRKELTANFLLAATENHTECEAVRCRLKLDEKYIQNLASIPEGRVAGYRSAVKSSASCHVASVYGLMKGSKVKAEQLLQGNNFIFPFDAQGKPITSKPFQSAAIVYTLEDAFFTDDRAAGVKYHDQLVSTRDDRPDELEIPAAMLSLATTAVQSEIMSYLESDIGKSHNFNSNTFANVYNRFALKLSELFDQNNGKKYHVLMKKLYHDVYGAKRNAAADNTPGDALMEIDLAGMEED</sequence>
<keyword evidence="4" id="KW-1185">Reference proteome</keyword>
<protein>
    <recommendedName>
        <fullName evidence="2">DUF6532 domain-containing protein</fullName>
    </recommendedName>
</protein>
<dbReference type="AlphaFoldDB" id="A0A0C9SV38"/>
<feature type="region of interest" description="Disordered" evidence="1">
    <location>
        <begin position="98"/>
        <end position="320"/>
    </location>
</feature>
<feature type="compositionally biased region" description="Polar residues" evidence="1">
    <location>
        <begin position="217"/>
        <end position="232"/>
    </location>
</feature>
<dbReference type="Proteomes" id="UP000053647">
    <property type="component" value="Unassembled WGS sequence"/>
</dbReference>
<dbReference type="Pfam" id="PF20149">
    <property type="entry name" value="DUF6532"/>
    <property type="match status" value="1"/>
</dbReference>
<dbReference type="InterPro" id="IPR045341">
    <property type="entry name" value="DUF6532"/>
</dbReference>
<accession>A0A0C9SV38</accession>
<reference evidence="4" key="2">
    <citation type="submission" date="2015-01" db="EMBL/GenBank/DDBJ databases">
        <title>Evolutionary Origins and Diversification of the Mycorrhizal Mutualists.</title>
        <authorList>
            <consortium name="DOE Joint Genome Institute"/>
            <consortium name="Mycorrhizal Genomics Consortium"/>
            <person name="Kohler A."/>
            <person name="Kuo A."/>
            <person name="Nagy L.G."/>
            <person name="Floudas D."/>
            <person name="Copeland A."/>
            <person name="Barry K.W."/>
            <person name="Cichocki N."/>
            <person name="Veneault-Fourrey C."/>
            <person name="LaButti K."/>
            <person name="Lindquist E.A."/>
            <person name="Lipzen A."/>
            <person name="Lundell T."/>
            <person name="Morin E."/>
            <person name="Murat C."/>
            <person name="Riley R."/>
            <person name="Ohm R."/>
            <person name="Sun H."/>
            <person name="Tunlid A."/>
            <person name="Henrissat B."/>
            <person name="Grigoriev I.V."/>
            <person name="Hibbett D.S."/>
            <person name="Martin F."/>
        </authorList>
    </citation>
    <scope>NUCLEOTIDE SEQUENCE [LARGE SCALE GENOMIC DNA]</scope>
    <source>
        <strain evidence="4">ATCC 200175</strain>
    </source>
</reference>
<dbReference type="EMBL" id="KN819355">
    <property type="protein sequence ID" value="KIJ13119.1"/>
    <property type="molecule type" value="Genomic_DNA"/>
</dbReference>
<feature type="compositionally biased region" description="Polar residues" evidence="1">
    <location>
        <begin position="247"/>
        <end position="263"/>
    </location>
</feature>
<evidence type="ECO:0000256" key="1">
    <source>
        <dbReference type="SAM" id="MobiDB-lite"/>
    </source>
</evidence>
<reference evidence="3 4" key="1">
    <citation type="submission" date="2014-06" db="EMBL/GenBank/DDBJ databases">
        <authorList>
            <consortium name="DOE Joint Genome Institute"/>
            <person name="Kuo A."/>
            <person name="Kohler A."/>
            <person name="Nagy L.G."/>
            <person name="Floudas D."/>
            <person name="Copeland A."/>
            <person name="Barry K.W."/>
            <person name="Cichocki N."/>
            <person name="Veneault-Fourrey C."/>
            <person name="LaButti K."/>
            <person name="Lindquist E.A."/>
            <person name="Lipzen A."/>
            <person name="Lundell T."/>
            <person name="Morin E."/>
            <person name="Murat C."/>
            <person name="Sun H."/>
            <person name="Tunlid A."/>
            <person name="Henrissat B."/>
            <person name="Grigoriev I.V."/>
            <person name="Hibbett D.S."/>
            <person name="Martin F."/>
            <person name="Nordberg H.P."/>
            <person name="Cantor M.N."/>
            <person name="Hua S.X."/>
        </authorList>
    </citation>
    <scope>NUCLEOTIDE SEQUENCE [LARGE SCALE GENOMIC DNA]</scope>
    <source>
        <strain evidence="3 4">ATCC 200175</strain>
    </source>
</reference>
<proteinExistence type="predicted"/>
<name>A0A0C9SV38_PAXIN</name>
<evidence type="ECO:0000259" key="2">
    <source>
        <dbReference type="Pfam" id="PF20149"/>
    </source>
</evidence>
<feature type="domain" description="DUF6532" evidence="2">
    <location>
        <begin position="348"/>
        <end position="552"/>
    </location>
</feature>
<dbReference type="OrthoDB" id="2662323at2759"/>
<organism evidence="3 4">
    <name type="scientific">Paxillus involutus ATCC 200175</name>
    <dbReference type="NCBI Taxonomy" id="664439"/>
    <lineage>
        <taxon>Eukaryota</taxon>
        <taxon>Fungi</taxon>
        <taxon>Dikarya</taxon>
        <taxon>Basidiomycota</taxon>
        <taxon>Agaricomycotina</taxon>
        <taxon>Agaricomycetes</taxon>
        <taxon>Agaricomycetidae</taxon>
        <taxon>Boletales</taxon>
        <taxon>Paxilineae</taxon>
        <taxon>Paxillaceae</taxon>
        <taxon>Paxillus</taxon>
    </lineage>
</organism>
<feature type="compositionally biased region" description="Basic and acidic residues" evidence="1">
    <location>
        <begin position="1"/>
        <end position="13"/>
    </location>
</feature>
<evidence type="ECO:0000313" key="4">
    <source>
        <dbReference type="Proteomes" id="UP000053647"/>
    </source>
</evidence>
<feature type="region of interest" description="Disordered" evidence="1">
    <location>
        <begin position="1"/>
        <end position="41"/>
    </location>
</feature>
<gene>
    <name evidence="3" type="ORF">PAXINDRAFT_14020</name>
</gene>